<dbReference type="NCBIfam" id="TIGR00619">
    <property type="entry name" value="sbcd"/>
    <property type="match status" value="1"/>
</dbReference>
<evidence type="ECO:0000256" key="6">
    <source>
        <dbReference type="ARBA" id="ARBA00022839"/>
    </source>
</evidence>
<evidence type="ECO:0000256" key="5">
    <source>
        <dbReference type="ARBA" id="ARBA00022801"/>
    </source>
</evidence>
<reference evidence="10" key="1">
    <citation type="submission" date="2020-08" db="EMBL/GenBank/DDBJ databases">
        <title>Genome public.</title>
        <authorList>
            <person name="Liu C."/>
            <person name="Sun Q."/>
        </authorList>
    </citation>
    <scope>NUCLEOTIDE SEQUENCE</scope>
    <source>
        <strain evidence="10">NSJ-63</strain>
    </source>
</reference>
<dbReference type="PANTHER" id="PTHR30337:SF0">
    <property type="entry name" value="NUCLEASE SBCCD SUBUNIT D"/>
    <property type="match status" value="1"/>
</dbReference>
<comment type="similarity">
    <text evidence="1 7">Belongs to the SbcD family.</text>
</comment>
<evidence type="ECO:0000256" key="4">
    <source>
        <dbReference type="ARBA" id="ARBA00022722"/>
    </source>
</evidence>
<evidence type="ECO:0000256" key="7">
    <source>
        <dbReference type="RuleBase" id="RU363069"/>
    </source>
</evidence>
<evidence type="ECO:0000256" key="1">
    <source>
        <dbReference type="ARBA" id="ARBA00010555"/>
    </source>
</evidence>
<dbReference type="PANTHER" id="PTHR30337">
    <property type="entry name" value="COMPONENT OF ATP-DEPENDENT DSDNA EXONUCLEASE"/>
    <property type="match status" value="1"/>
</dbReference>
<comment type="function">
    <text evidence="7">SbcCD cleaves DNA hairpin structures. These structures can inhibit DNA replication and are intermediates in certain DNA recombination reactions. The complex acts as a 3'-&gt;5' double strand exonuclease that can open hairpins. It also has a 5' single-strand endonuclease activity.</text>
</comment>
<evidence type="ECO:0000259" key="9">
    <source>
        <dbReference type="Pfam" id="PF12320"/>
    </source>
</evidence>
<feature type="domain" description="Calcineurin-like phosphoesterase" evidence="8">
    <location>
        <begin position="1"/>
        <end position="216"/>
    </location>
</feature>
<dbReference type="AlphaFoldDB" id="A0A926DHA2"/>
<keyword evidence="7" id="KW-0255">Endonuclease</keyword>
<dbReference type="GO" id="GO:0006310">
    <property type="term" value="P:DNA recombination"/>
    <property type="evidence" value="ECO:0007669"/>
    <property type="project" value="UniProtKB-KW"/>
</dbReference>
<keyword evidence="5 7" id="KW-0378">Hydrolase</keyword>
<accession>A0A926DHA2</accession>
<dbReference type="InterPro" id="IPR004593">
    <property type="entry name" value="SbcD"/>
</dbReference>
<evidence type="ECO:0000313" key="10">
    <source>
        <dbReference type="EMBL" id="MBC8537757.1"/>
    </source>
</evidence>
<keyword evidence="6 7" id="KW-0269">Exonuclease</keyword>
<evidence type="ECO:0000313" key="11">
    <source>
        <dbReference type="Proteomes" id="UP000617951"/>
    </source>
</evidence>
<proteinExistence type="inferred from homology"/>
<keyword evidence="7" id="KW-0235">DNA replication</keyword>
<evidence type="ECO:0000256" key="2">
    <source>
        <dbReference type="ARBA" id="ARBA00011322"/>
    </source>
</evidence>
<dbReference type="InterPro" id="IPR050535">
    <property type="entry name" value="DNA_Repair-Maintenance_Comp"/>
</dbReference>
<dbReference type="Proteomes" id="UP000617951">
    <property type="component" value="Unassembled WGS sequence"/>
</dbReference>
<keyword evidence="7" id="KW-0233">DNA recombination</keyword>
<protein>
    <recommendedName>
        <fullName evidence="3 7">Nuclease SbcCD subunit D</fullName>
    </recommendedName>
</protein>
<evidence type="ECO:0000259" key="8">
    <source>
        <dbReference type="Pfam" id="PF00149"/>
    </source>
</evidence>
<dbReference type="Gene3D" id="3.60.21.10">
    <property type="match status" value="1"/>
</dbReference>
<comment type="subunit">
    <text evidence="2 7">Heterodimer of SbcC and SbcD.</text>
</comment>
<dbReference type="GO" id="GO:0008408">
    <property type="term" value="F:3'-5' exonuclease activity"/>
    <property type="evidence" value="ECO:0007669"/>
    <property type="project" value="InterPro"/>
</dbReference>
<organism evidence="10 11">
    <name type="scientific">Guopingia tenuis</name>
    <dbReference type="NCBI Taxonomy" id="2763656"/>
    <lineage>
        <taxon>Bacteria</taxon>
        <taxon>Bacillati</taxon>
        <taxon>Bacillota</taxon>
        <taxon>Clostridia</taxon>
        <taxon>Christensenellales</taxon>
        <taxon>Christensenellaceae</taxon>
        <taxon>Guopingia</taxon>
    </lineage>
</organism>
<dbReference type="Pfam" id="PF00149">
    <property type="entry name" value="Metallophos"/>
    <property type="match status" value="1"/>
</dbReference>
<keyword evidence="11" id="KW-1185">Reference proteome</keyword>
<dbReference type="GO" id="GO:0004519">
    <property type="term" value="F:endonuclease activity"/>
    <property type="evidence" value="ECO:0007669"/>
    <property type="project" value="UniProtKB-KW"/>
</dbReference>
<feature type="domain" description="Nuclease SbcCD subunit D C-terminal" evidence="9">
    <location>
        <begin position="266"/>
        <end position="344"/>
    </location>
</feature>
<dbReference type="CDD" id="cd00840">
    <property type="entry name" value="MPP_Mre11_N"/>
    <property type="match status" value="1"/>
</dbReference>
<dbReference type="EMBL" id="JACRSS010000001">
    <property type="protein sequence ID" value="MBC8537757.1"/>
    <property type="molecule type" value="Genomic_DNA"/>
</dbReference>
<dbReference type="InterPro" id="IPR029052">
    <property type="entry name" value="Metallo-depent_PP-like"/>
</dbReference>
<keyword evidence="4 7" id="KW-0540">Nuclease</keyword>
<dbReference type="SUPFAM" id="SSF56300">
    <property type="entry name" value="Metallo-dependent phosphatases"/>
    <property type="match status" value="1"/>
</dbReference>
<dbReference type="InterPro" id="IPR004843">
    <property type="entry name" value="Calcineurin-like_PHP"/>
</dbReference>
<comment type="caution">
    <text evidence="10">The sequence shown here is derived from an EMBL/GenBank/DDBJ whole genome shotgun (WGS) entry which is preliminary data.</text>
</comment>
<sequence length="371" mass="41458">MKLLHISDLHLGISFLGEPLLEYQRAFCDFLAETAVKRKVRAVLVSGDVFDRAVSSAEAIALYDDWITKLCLKHGIAVCMIAGNHDGAERLASCSALLRHAGFYVAGRLQSPLVPICLEEEGEAVEIYLLPYFQPEEARAVLENSEIRTMEQAMAELFAGIQKEGSIRRILLAHCFAAGGETSDSDRAALVGGASRVGAEVFSAFDYVALGHLHRPQNIGQNMRYAGSPLKYSFSEENQQKSMTLLDTRTMEREEIPVPPFYGCKTIRGAREEVWREEPDAQNFIRIEVTDEPMTSILHETLKEKFPHLLVALGRRPETMRHGHTVEEMHQLTPESLLDAFLMETAGQPPSAAEREWFKKALDAVQQADMQ</sequence>
<dbReference type="GO" id="GO:0006260">
    <property type="term" value="P:DNA replication"/>
    <property type="evidence" value="ECO:0007669"/>
    <property type="project" value="UniProtKB-KW"/>
</dbReference>
<evidence type="ECO:0000256" key="3">
    <source>
        <dbReference type="ARBA" id="ARBA00013365"/>
    </source>
</evidence>
<dbReference type="Pfam" id="PF12320">
    <property type="entry name" value="SbcD_C"/>
    <property type="match status" value="1"/>
</dbReference>
<name>A0A926DHA2_9FIRM</name>
<gene>
    <name evidence="7 10" type="primary">sbcD</name>
    <name evidence="10" type="ORF">H8693_02270</name>
</gene>
<dbReference type="InterPro" id="IPR026843">
    <property type="entry name" value="SbcD_C"/>
</dbReference>
<dbReference type="InterPro" id="IPR041796">
    <property type="entry name" value="Mre11_N"/>
</dbReference>